<dbReference type="EMBL" id="JBHSMT010000008">
    <property type="protein sequence ID" value="MFC5473324.1"/>
    <property type="molecule type" value="Genomic_DNA"/>
</dbReference>
<feature type="transmembrane region" description="Helical" evidence="8">
    <location>
        <begin position="316"/>
        <end position="339"/>
    </location>
</feature>
<feature type="transmembrane region" description="Helical" evidence="8">
    <location>
        <begin position="377"/>
        <end position="397"/>
    </location>
</feature>
<keyword evidence="7 8" id="KW-0472">Membrane</keyword>
<evidence type="ECO:0000313" key="11">
    <source>
        <dbReference type="Proteomes" id="UP001596045"/>
    </source>
</evidence>
<keyword evidence="4" id="KW-1003">Cell membrane</keyword>
<feature type="transmembrane region" description="Helical" evidence="8">
    <location>
        <begin position="166"/>
        <end position="189"/>
    </location>
</feature>
<evidence type="ECO:0000256" key="4">
    <source>
        <dbReference type="ARBA" id="ARBA00022475"/>
    </source>
</evidence>
<dbReference type="Gene3D" id="1.20.1720.10">
    <property type="entry name" value="Multidrug resistance protein D"/>
    <property type="match status" value="1"/>
</dbReference>
<evidence type="ECO:0000313" key="10">
    <source>
        <dbReference type="EMBL" id="MFC5473324.1"/>
    </source>
</evidence>
<dbReference type="PANTHER" id="PTHR23502:SF132">
    <property type="entry name" value="POLYAMINE TRANSPORTER 2-RELATED"/>
    <property type="match status" value="1"/>
</dbReference>
<accession>A0ABW0M590</accession>
<dbReference type="PANTHER" id="PTHR23502">
    <property type="entry name" value="MAJOR FACILITATOR SUPERFAMILY"/>
    <property type="match status" value="1"/>
</dbReference>
<dbReference type="SUPFAM" id="SSF103473">
    <property type="entry name" value="MFS general substrate transporter"/>
    <property type="match status" value="1"/>
</dbReference>
<organism evidence="10 11">
    <name type="scientific">Paraherbaspirillum soli</name>
    <dbReference type="NCBI Taxonomy" id="631222"/>
    <lineage>
        <taxon>Bacteria</taxon>
        <taxon>Pseudomonadati</taxon>
        <taxon>Pseudomonadota</taxon>
        <taxon>Betaproteobacteria</taxon>
        <taxon>Burkholderiales</taxon>
        <taxon>Oxalobacteraceae</taxon>
        <taxon>Paraherbaspirillum</taxon>
    </lineage>
</organism>
<dbReference type="PROSITE" id="PS50850">
    <property type="entry name" value="MFS"/>
    <property type="match status" value="1"/>
</dbReference>
<dbReference type="PRINTS" id="PR01036">
    <property type="entry name" value="TCRTETB"/>
</dbReference>
<dbReference type="InterPro" id="IPR004812">
    <property type="entry name" value="Efflux_drug-R_Bcr/CmlA"/>
</dbReference>
<reference evidence="11" key="1">
    <citation type="journal article" date="2019" name="Int. J. Syst. Evol. Microbiol.">
        <title>The Global Catalogue of Microorganisms (GCM) 10K type strain sequencing project: providing services to taxonomists for standard genome sequencing and annotation.</title>
        <authorList>
            <consortium name="The Broad Institute Genomics Platform"/>
            <consortium name="The Broad Institute Genome Sequencing Center for Infectious Disease"/>
            <person name="Wu L."/>
            <person name="Ma J."/>
        </authorList>
    </citation>
    <scope>NUCLEOTIDE SEQUENCE [LARGE SCALE GENOMIC DNA]</scope>
    <source>
        <strain evidence="11">JCM 17066</strain>
    </source>
</reference>
<keyword evidence="8" id="KW-0997">Cell inner membrane</keyword>
<keyword evidence="6 8" id="KW-1133">Transmembrane helix</keyword>
<comment type="caution">
    <text evidence="10">The sequence shown here is derived from an EMBL/GenBank/DDBJ whole genome shotgun (WGS) entry which is preliminary data.</text>
</comment>
<feature type="transmembrane region" description="Helical" evidence="8">
    <location>
        <begin position="291"/>
        <end position="310"/>
    </location>
</feature>
<dbReference type="RefSeq" id="WP_378995610.1">
    <property type="nucleotide sequence ID" value="NZ_JBHSMT010000008.1"/>
</dbReference>
<evidence type="ECO:0000256" key="8">
    <source>
        <dbReference type="RuleBase" id="RU365088"/>
    </source>
</evidence>
<dbReference type="CDD" id="cd17320">
    <property type="entry name" value="MFS_MdfA_MDR_like"/>
    <property type="match status" value="1"/>
</dbReference>
<evidence type="ECO:0000256" key="6">
    <source>
        <dbReference type="ARBA" id="ARBA00022989"/>
    </source>
</evidence>
<feature type="transmembrane region" description="Helical" evidence="8">
    <location>
        <begin position="52"/>
        <end position="71"/>
    </location>
</feature>
<feature type="transmembrane region" description="Helical" evidence="8">
    <location>
        <begin position="108"/>
        <end position="129"/>
    </location>
</feature>
<feature type="transmembrane region" description="Helical" evidence="8">
    <location>
        <begin position="83"/>
        <end position="102"/>
    </location>
</feature>
<sequence length="415" mass="43850">MTNTPDSSSPEKLLPGWLVLLGALIAIGPLSIDMYLPSFPTIAQQFGVGSNLVQLTLAAFLVGLAAGQMLYGPVSDRFGRKPPLYVGMGLYLLGSLACMLSQDVFMLIFFRFVQGLGGCAGMVISRAVIRDRLGVTGSARAFSLVMLVMGVAPILAPLIGGGVLKLWGWRVIFGALAAFGLLCLLAIHYTMQETLDRNKAAPLHMGHVLKQYGRLLLDRQFVAYTLVGGLIQGGMFAYITGSSFVLIELHGIKPENFGWVFGTNAFGLIAASQINARLVGQYSLDAILGRALWLPAGLSLAVALLVAGGINHLAILLVGFFCFLASYGFISPNASAIALSQQGKQAGTASALMGTLQLALGFLTGVSMSLWHDGSALPLMTVMAVCGVGALLVHRFIARPEHARLTQTAAKPAQQ</sequence>
<evidence type="ECO:0000256" key="5">
    <source>
        <dbReference type="ARBA" id="ARBA00022692"/>
    </source>
</evidence>
<dbReference type="NCBIfam" id="NF008314">
    <property type="entry name" value="PRK11102.1"/>
    <property type="match status" value="1"/>
</dbReference>
<evidence type="ECO:0000256" key="1">
    <source>
        <dbReference type="ARBA" id="ARBA00004651"/>
    </source>
</evidence>
<dbReference type="InterPro" id="IPR020846">
    <property type="entry name" value="MFS_dom"/>
</dbReference>
<evidence type="ECO:0000256" key="2">
    <source>
        <dbReference type="ARBA" id="ARBA00006236"/>
    </source>
</evidence>
<comment type="subcellular location">
    <subcellularLocation>
        <location evidence="8">Cell inner membrane</location>
        <topology evidence="8">Multi-pass membrane protein</topology>
    </subcellularLocation>
    <subcellularLocation>
        <location evidence="1">Cell membrane</location>
        <topology evidence="1">Multi-pass membrane protein</topology>
    </subcellularLocation>
</comment>
<feature type="transmembrane region" description="Helical" evidence="8">
    <location>
        <begin position="259"/>
        <end position="279"/>
    </location>
</feature>
<feature type="transmembrane region" description="Helical" evidence="8">
    <location>
        <begin position="351"/>
        <end position="371"/>
    </location>
</feature>
<feature type="domain" description="Major facilitator superfamily (MFS) profile" evidence="9">
    <location>
        <begin position="17"/>
        <end position="401"/>
    </location>
</feature>
<gene>
    <name evidence="10" type="ORF">ACFPM8_05080</name>
</gene>
<keyword evidence="5 8" id="KW-0812">Transmembrane</keyword>
<feature type="transmembrane region" description="Helical" evidence="8">
    <location>
        <begin position="221"/>
        <end position="247"/>
    </location>
</feature>
<name>A0ABW0M590_9BURK</name>
<evidence type="ECO:0000256" key="3">
    <source>
        <dbReference type="ARBA" id="ARBA00022448"/>
    </source>
</evidence>
<keyword evidence="3 8" id="KW-0813">Transport</keyword>
<dbReference type="Pfam" id="PF07690">
    <property type="entry name" value="MFS_1"/>
    <property type="match status" value="1"/>
</dbReference>
<dbReference type="InterPro" id="IPR036259">
    <property type="entry name" value="MFS_trans_sf"/>
</dbReference>
<evidence type="ECO:0000256" key="7">
    <source>
        <dbReference type="ARBA" id="ARBA00023136"/>
    </source>
</evidence>
<evidence type="ECO:0000259" key="9">
    <source>
        <dbReference type="PROSITE" id="PS50850"/>
    </source>
</evidence>
<feature type="transmembrane region" description="Helical" evidence="8">
    <location>
        <begin position="12"/>
        <end position="32"/>
    </location>
</feature>
<feature type="transmembrane region" description="Helical" evidence="8">
    <location>
        <begin position="141"/>
        <end position="160"/>
    </location>
</feature>
<dbReference type="Proteomes" id="UP001596045">
    <property type="component" value="Unassembled WGS sequence"/>
</dbReference>
<proteinExistence type="inferred from homology"/>
<keyword evidence="11" id="KW-1185">Reference proteome</keyword>
<protein>
    <recommendedName>
        <fullName evidence="8">Bcr/CflA family efflux transporter</fullName>
    </recommendedName>
</protein>
<dbReference type="InterPro" id="IPR011701">
    <property type="entry name" value="MFS"/>
</dbReference>
<comment type="similarity">
    <text evidence="2 8">Belongs to the major facilitator superfamily. Bcr/CmlA family.</text>
</comment>
<dbReference type="NCBIfam" id="TIGR00710">
    <property type="entry name" value="efflux_Bcr_CflA"/>
    <property type="match status" value="1"/>
</dbReference>